<evidence type="ECO:0000256" key="1">
    <source>
        <dbReference type="ARBA" id="ARBA00001935"/>
    </source>
</evidence>
<dbReference type="PROSITE" id="PS00080">
    <property type="entry name" value="MULTICOPPER_OXIDASE2"/>
    <property type="match status" value="1"/>
</dbReference>
<comment type="similarity">
    <text evidence="3">Belongs to the multicopper oxidase family.</text>
</comment>
<evidence type="ECO:0000256" key="6">
    <source>
        <dbReference type="ARBA" id="ARBA00022692"/>
    </source>
</evidence>
<evidence type="ECO:0000259" key="17">
    <source>
        <dbReference type="Pfam" id="PF07731"/>
    </source>
</evidence>
<dbReference type="GO" id="GO:0005507">
    <property type="term" value="F:copper ion binding"/>
    <property type="evidence" value="ECO:0007669"/>
    <property type="project" value="InterPro"/>
</dbReference>
<evidence type="ECO:0000256" key="4">
    <source>
        <dbReference type="ARBA" id="ARBA00013107"/>
    </source>
</evidence>
<evidence type="ECO:0000256" key="12">
    <source>
        <dbReference type="ARBA" id="ARBA00023065"/>
    </source>
</evidence>
<dbReference type="FunFam" id="2.60.40.420:FF:000002">
    <property type="entry name" value="Hephaestin like 1"/>
    <property type="match status" value="1"/>
</dbReference>
<dbReference type="OMA" id="FHMHGNG"/>
<keyword evidence="11" id="KW-0560">Oxidoreductase</keyword>
<keyword evidence="19" id="KW-1185">Reference proteome</keyword>
<comment type="subcellular location">
    <subcellularLocation>
        <location evidence="2">Membrane</location>
        <topology evidence="2">Single-pass membrane protein</topology>
    </subcellularLocation>
</comment>
<evidence type="ECO:0000256" key="16">
    <source>
        <dbReference type="SAM" id="Phobius"/>
    </source>
</evidence>
<dbReference type="PROSITE" id="PS00079">
    <property type="entry name" value="MULTICOPPER_OXIDASE1"/>
    <property type="match status" value="1"/>
</dbReference>
<name>A0A3Q2X512_HAPBU</name>
<evidence type="ECO:0000256" key="8">
    <source>
        <dbReference type="ARBA" id="ARBA00022729"/>
    </source>
</evidence>
<keyword evidence="10 16" id="KW-1133">Transmembrane helix</keyword>
<dbReference type="Proteomes" id="UP000264840">
    <property type="component" value="Unplaced"/>
</dbReference>
<keyword evidence="8" id="KW-0732">Signal</keyword>
<evidence type="ECO:0000256" key="14">
    <source>
        <dbReference type="ARBA" id="ARBA00023157"/>
    </source>
</evidence>
<dbReference type="GO" id="GO:0006826">
    <property type="term" value="P:iron ion transport"/>
    <property type="evidence" value="ECO:0007669"/>
    <property type="project" value="TreeGrafter"/>
</dbReference>
<evidence type="ECO:0000256" key="10">
    <source>
        <dbReference type="ARBA" id="ARBA00022989"/>
    </source>
</evidence>
<evidence type="ECO:0000256" key="2">
    <source>
        <dbReference type="ARBA" id="ARBA00004167"/>
    </source>
</evidence>
<dbReference type="SUPFAM" id="SSF49503">
    <property type="entry name" value="Cupredoxins"/>
    <property type="match status" value="2"/>
</dbReference>
<proteinExistence type="inferred from homology"/>
<reference evidence="18" key="2">
    <citation type="submission" date="2025-09" db="UniProtKB">
        <authorList>
            <consortium name="Ensembl"/>
        </authorList>
    </citation>
    <scope>IDENTIFICATION</scope>
</reference>
<evidence type="ECO:0000256" key="11">
    <source>
        <dbReference type="ARBA" id="ARBA00023002"/>
    </source>
</evidence>
<dbReference type="GeneTree" id="ENSGT00940000158517"/>
<evidence type="ECO:0000313" key="19">
    <source>
        <dbReference type="Proteomes" id="UP000264840"/>
    </source>
</evidence>
<keyword evidence="14" id="KW-1015">Disulfide bond</keyword>
<dbReference type="GO" id="GO:0004322">
    <property type="term" value="F:ferroxidase activity"/>
    <property type="evidence" value="ECO:0007669"/>
    <property type="project" value="UniProtKB-EC"/>
</dbReference>
<keyword evidence="13 16" id="KW-0472">Membrane</keyword>
<keyword evidence="15" id="KW-0325">Glycoprotein</keyword>
<dbReference type="Ensembl" id="ENSHBUT00000032825.1">
    <property type="protein sequence ID" value="ENSHBUP00000030065.1"/>
    <property type="gene ID" value="ENSHBUG00000014861.1"/>
</dbReference>
<organism evidence="18 19">
    <name type="scientific">Haplochromis burtoni</name>
    <name type="common">Burton's mouthbrooder</name>
    <name type="synonym">Chromis burtoni</name>
    <dbReference type="NCBI Taxonomy" id="8153"/>
    <lineage>
        <taxon>Eukaryota</taxon>
        <taxon>Metazoa</taxon>
        <taxon>Chordata</taxon>
        <taxon>Craniata</taxon>
        <taxon>Vertebrata</taxon>
        <taxon>Euteleostomi</taxon>
        <taxon>Actinopterygii</taxon>
        <taxon>Neopterygii</taxon>
        <taxon>Teleostei</taxon>
        <taxon>Neoteleostei</taxon>
        <taxon>Acanthomorphata</taxon>
        <taxon>Ovalentaria</taxon>
        <taxon>Cichlomorphae</taxon>
        <taxon>Cichliformes</taxon>
        <taxon>Cichlidae</taxon>
        <taxon>African cichlids</taxon>
        <taxon>Pseudocrenilabrinae</taxon>
        <taxon>Haplochromini</taxon>
        <taxon>Haplochromis</taxon>
    </lineage>
</organism>
<protein>
    <recommendedName>
        <fullName evidence="4">ferroxidase</fullName>
        <ecNumber evidence="4">1.16.3.1</ecNumber>
    </recommendedName>
</protein>
<evidence type="ECO:0000256" key="13">
    <source>
        <dbReference type="ARBA" id="ARBA00023136"/>
    </source>
</evidence>
<dbReference type="PANTHER" id="PTHR11709">
    <property type="entry name" value="MULTI-COPPER OXIDASE"/>
    <property type="match status" value="1"/>
</dbReference>
<evidence type="ECO:0000256" key="3">
    <source>
        <dbReference type="ARBA" id="ARBA00010609"/>
    </source>
</evidence>
<feature type="domain" description="Plastocyanin-like" evidence="17">
    <location>
        <begin position="274"/>
        <end position="343"/>
    </location>
</feature>
<keyword evidence="9" id="KW-0677">Repeat</keyword>
<evidence type="ECO:0000256" key="5">
    <source>
        <dbReference type="ARBA" id="ARBA00022448"/>
    </source>
</evidence>
<keyword evidence="12" id="KW-0406">Ion transport</keyword>
<reference evidence="18" key="1">
    <citation type="submission" date="2025-08" db="UniProtKB">
        <authorList>
            <consortium name="Ensembl"/>
        </authorList>
    </citation>
    <scope>IDENTIFICATION</scope>
</reference>
<comment type="cofactor">
    <cofactor evidence="1">
        <name>Cu cation</name>
        <dbReference type="ChEBI" id="CHEBI:23378"/>
    </cofactor>
</comment>
<evidence type="ECO:0000256" key="7">
    <source>
        <dbReference type="ARBA" id="ARBA00022723"/>
    </source>
</evidence>
<evidence type="ECO:0000256" key="15">
    <source>
        <dbReference type="ARBA" id="ARBA00023180"/>
    </source>
</evidence>
<keyword evidence="5" id="KW-0813">Transport</keyword>
<dbReference type="Pfam" id="PF07731">
    <property type="entry name" value="Cu-oxidase_2"/>
    <property type="match status" value="1"/>
</dbReference>
<dbReference type="InterPro" id="IPR011706">
    <property type="entry name" value="Cu-oxidase_C"/>
</dbReference>
<evidence type="ECO:0000313" key="18">
    <source>
        <dbReference type="Ensembl" id="ENSHBUP00000030065.1"/>
    </source>
</evidence>
<accession>A0A3Q2X512</accession>
<dbReference type="EC" id="1.16.3.1" evidence="4"/>
<dbReference type="PANTHER" id="PTHR11709:SF504">
    <property type="entry name" value="PLASTOCYANIN-LIKE DOMAIN-CONTAINING PROTEIN"/>
    <property type="match status" value="1"/>
</dbReference>
<evidence type="ECO:0000256" key="9">
    <source>
        <dbReference type="ARBA" id="ARBA00022737"/>
    </source>
</evidence>
<dbReference type="InterPro" id="IPR045087">
    <property type="entry name" value="Cu-oxidase_fam"/>
</dbReference>
<dbReference type="GO" id="GO:0005886">
    <property type="term" value="C:plasma membrane"/>
    <property type="evidence" value="ECO:0007669"/>
    <property type="project" value="TreeGrafter"/>
</dbReference>
<dbReference type="STRING" id="8153.ENSHBUP00000030065"/>
<dbReference type="AlphaFoldDB" id="A0A3Q2X512"/>
<sequence length="375" mass="42542">MRQWYKVNECPGKKVNHKYTKLNKTPQPVIHAITYYCLLIEANCYLSPSPGSIFVGKGKNRIGSRYKKVVYREYTDDTFILFSPVGPIIKAEVGEQIVIIFKNNATRPYSITTHGVRASGGHIPVKPGFILFMFSEPSGNFIEVTWDVPESSGPGVTDPNCISYIYYSTVDFVMVKIEAGLLGPLVICRPGTLKRGEGPDRERSDVEREFALLFMVHDENKSWYLGDNIRTYLGLNPENFTPDEEFEESNKMHGINGKLYGNLHGLEMTQGQKVDWYLIGMGNEIDMHTVHFHTDLVHRADVFDLFPGTFQTVEMVAGNPGTWLLHCHVTDHIHAGMETTFTIKGWSVFLGNVVMLFLASLISHLYFFSFYTTRN</sequence>
<dbReference type="Gene3D" id="2.60.40.420">
    <property type="entry name" value="Cupredoxins - blue copper proteins"/>
    <property type="match status" value="1"/>
</dbReference>
<keyword evidence="7" id="KW-0479">Metal-binding</keyword>
<keyword evidence="6 16" id="KW-0812">Transmembrane</keyword>
<dbReference type="InterPro" id="IPR008972">
    <property type="entry name" value="Cupredoxin"/>
</dbReference>
<dbReference type="InterPro" id="IPR033138">
    <property type="entry name" value="Cu_oxidase_CS"/>
</dbReference>
<dbReference type="InterPro" id="IPR002355">
    <property type="entry name" value="Cu_oxidase_Cu_BS"/>
</dbReference>
<feature type="transmembrane region" description="Helical" evidence="16">
    <location>
        <begin position="346"/>
        <end position="368"/>
    </location>
</feature>